<evidence type="ECO:0000256" key="14">
    <source>
        <dbReference type="ARBA" id="ARBA00030941"/>
    </source>
</evidence>
<evidence type="ECO:0000256" key="2">
    <source>
        <dbReference type="ARBA" id="ARBA00007280"/>
    </source>
</evidence>
<keyword evidence="7 16" id="KW-0732">Signal</keyword>
<keyword evidence="11" id="KW-1064">Adaptive immunity</keyword>
<keyword evidence="12" id="KW-0472">Membrane</keyword>
<sequence>MKCKGILLAAILQAWTPITDANALGLTDPRLCYILDGILLIYAIIITACFVKLKISKGSPEPQTSQNSEDLYNRLSHGTRDEYASLGAKQTDADIEVGGKAQHRRKQAQDRVYSALQRDKMAEAYSEIGKKGERRRGKGSETVYQVRHRNSKPISLQTSGSQSYGSKLHKNSSHRNLVCLCFN</sequence>
<reference evidence="17" key="3">
    <citation type="submission" date="2025-09" db="UniProtKB">
        <authorList>
            <consortium name="Ensembl"/>
        </authorList>
    </citation>
    <scope>IDENTIFICATION</scope>
</reference>
<accession>A0A670ITF9</accession>
<feature type="chain" id="PRO_5025362978" description="T-cell surface glycoprotein CD3 zeta chain" evidence="16">
    <location>
        <begin position="22"/>
        <end position="183"/>
    </location>
</feature>
<dbReference type="GO" id="GO:0050852">
    <property type="term" value="P:T cell receptor signaling pathway"/>
    <property type="evidence" value="ECO:0007669"/>
    <property type="project" value="TreeGrafter"/>
</dbReference>
<keyword evidence="6" id="KW-0812">Transmembrane</keyword>
<dbReference type="PANTHER" id="PTHR10035">
    <property type="entry name" value="T-CELL SURFACE GLYCOPROTEIN CD3 ZETA CHAIN"/>
    <property type="match status" value="1"/>
</dbReference>
<dbReference type="PANTHER" id="PTHR10035:SF2">
    <property type="entry name" value="T-CELL SURFACE GLYCOPROTEIN CD3 ZETA CHAIN"/>
    <property type="match status" value="1"/>
</dbReference>
<protein>
    <recommendedName>
        <fullName evidence="3">T-cell surface glycoprotein CD3 zeta chain</fullName>
    </recommendedName>
    <alternativeName>
        <fullName evidence="14">T-cell receptor T3 zeta chain</fullName>
    </alternativeName>
</protein>
<dbReference type="GO" id="GO:0002250">
    <property type="term" value="P:adaptive immune response"/>
    <property type="evidence" value="ECO:0007669"/>
    <property type="project" value="UniProtKB-KW"/>
</dbReference>
<keyword evidence="18" id="KW-1185">Reference proteome</keyword>
<dbReference type="SMART" id="SM00077">
    <property type="entry name" value="ITAM"/>
    <property type="match status" value="2"/>
</dbReference>
<dbReference type="Ensembl" id="ENSPMRT00000015460.1">
    <property type="protein sequence ID" value="ENSPMRP00000014477.1"/>
    <property type="gene ID" value="ENSPMRG00000009644.1"/>
</dbReference>
<evidence type="ECO:0000256" key="6">
    <source>
        <dbReference type="ARBA" id="ARBA00022692"/>
    </source>
</evidence>
<keyword evidence="9" id="KW-0391">Immunity</keyword>
<keyword evidence="10" id="KW-1133">Transmembrane helix</keyword>
<organism evidence="17 18">
    <name type="scientific">Podarcis muralis</name>
    <name type="common">Wall lizard</name>
    <name type="synonym">Lacerta muralis</name>
    <dbReference type="NCBI Taxonomy" id="64176"/>
    <lineage>
        <taxon>Eukaryota</taxon>
        <taxon>Metazoa</taxon>
        <taxon>Chordata</taxon>
        <taxon>Craniata</taxon>
        <taxon>Vertebrata</taxon>
        <taxon>Euteleostomi</taxon>
        <taxon>Lepidosauria</taxon>
        <taxon>Squamata</taxon>
        <taxon>Bifurcata</taxon>
        <taxon>Unidentata</taxon>
        <taxon>Episquamata</taxon>
        <taxon>Laterata</taxon>
        <taxon>Lacertibaenia</taxon>
        <taxon>Lacertidae</taxon>
        <taxon>Podarcis</taxon>
    </lineage>
</organism>
<evidence type="ECO:0000256" key="13">
    <source>
        <dbReference type="ARBA" id="ARBA00023170"/>
    </source>
</evidence>
<feature type="signal peptide" evidence="16">
    <location>
        <begin position="1"/>
        <end position="21"/>
    </location>
</feature>
<evidence type="ECO:0000313" key="17">
    <source>
        <dbReference type="Ensembl" id="ENSPMRP00000014477.1"/>
    </source>
</evidence>
<evidence type="ECO:0000256" key="11">
    <source>
        <dbReference type="ARBA" id="ARBA00023130"/>
    </source>
</evidence>
<evidence type="ECO:0000256" key="10">
    <source>
        <dbReference type="ARBA" id="ARBA00022989"/>
    </source>
</evidence>
<dbReference type="InterPro" id="IPR024128">
    <property type="entry name" value="T-cell_CD3_zeta"/>
</dbReference>
<dbReference type="AlphaFoldDB" id="A0A670ITF9"/>
<proteinExistence type="inferred from homology"/>
<name>A0A670ITF9_PODMU</name>
<dbReference type="GO" id="GO:0042105">
    <property type="term" value="C:alpha-beta T cell receptor complex"/>
    <property type="evidence" value="ECO:0007669"/>
    <property type="project" value="TreeGrafter"/>
</dbReference>
<keyword evidence="13" id="KW-0675">Receptor</keyword>
<dbReference type="GO" id="GO:0004888">
    <property type="term" value="F:transmembrane signaling receptor activity"/>
    <property type="evidence" value="ECO:0007669"/>
    <property type="project" value="InterPro"/>
</dbReference>
<evidence type="ECO:0000256" key="9">
    <source>
        <dbReference type="ARBA" id="ARBA00022859"/>
    </source>
</evidence>
<evidence type="ECO:0000256" key="5">
    <source>
        <dbReference type="ARBA" id="ARBA00022553"/>
    </source>
</evidence>
<comment type="similarity">
    <text evidence="2">Belongs to the CD3Z/FCER1G family.</text>
</comment>
<evidence type="ECO:0000256" key="4">
    <source>
        <dbReference type="ARBA" id="ARBA00022475"/>
    </source>
</evidence>
<dbReference type="Proteomes" id="UP000472272">
    <property type="component" value="Chromosome 4"/>
</dbReference>
<dbReference type="Pfam" id="PF11628">
    <property type="entry name" value="TCR_zetazeta"/>
    <property type="match status" value="1"/>
</dbReference>
<dbReference type="GeneTree" id="ENSGT00390000005914"/>
<evidence type="ECO:0000256" key="16">
    <source>
        <dbReference type="SAM" id="SignalP"/>
    </source>
</evidence>
<evidence type="ECO:0000256" key="15">
    <source>
        <dbReference type="ARBA" id="ARBA00045360"/>
    </source>
</evidence>
<comment type="function">
    <text evidence="15">Part of the TCR-CD3 complex present on T-lymphocyte cell surface that plays an essential role in adaptive immune response. When antigen presenting cells (APCs) activate T-cell receptor (TCR), TCR-mediated signals are transmitted across the cell membrane by the CD3 chains CD3D, CD3E, CD3G and CD3Z. All CD3 chains contain immunoreceptor tyrosine-based activation motifs (ITAMs) in their cytoplasmic domain. Upon TCR engagement, these motifs become phosphorylated by Src family protein tyrosine kinases LCK and FYN, resulting in the activation of downstream signaling pathways. CD3Z ITAMs phosphorylation creates multiple docking sites for the protein kinase ZAP70 leading to ZAP70 phosphorylation and its conversion into a catalytically active enzyme. Plays an important role in intrathymic T-cell differentiation. Additionally, participates in the activity-dependent synapse formation of retinal ganglion cells (RGCs) in both the retina and dorsal lateral geniculate nucleus (dLGN).</text>
</comment>
<comment type="subcellular location">
    <subcellularLocation>
        <location evidence="1">Cell membrane</location>
        <topology evidence="1">Single-pass type I membrane protein</topology>
    </subcellularLocation>
</comment>
<dbReference type="InterPro" id="IPR003110">
    <property type="entry name" value="Phos_immunorcpt_sig_ITAM"/>
</dbReference>
<keyword evidence="8" id="KW-0677">Repeat</keyword>
<evidence type="ECO:0000256" key="3">
    <source>
        <dbReference type="ARBA" id="ARBA00020448"/>
    </source>
</evidence>
<dbReference type="InterPro" id="IPR021663">
    <property type="entry name" value="CD3_zeta/IgE_Fc_rcpt_gamma"/>
</dbReference>
<reference evidence="17" key="2">
    <citation type="submission" date="2025-08" db="UniProtKB">
        <authorList>
            <consortium name="Ensembl"/>
        </authorList>
    </citation>
    <scope>IDENTIFICATION</scope>
</reference>
<evidence type="ECO:0000256" key="8">
    <source>
        <dbReference type="ARBA" id="ARBA00022737"/>
    </source>
</evidence>
<reference evidence="17 18" key="1">
    <citation type="journal article" date="2019" name="Proc. Natl. Acad. Sci. U.S.A.">
        <title>Regulatory changes in pterin and carotenoid genes underlie balanced color polymorphisms in the wall lizard.</title>
        <authorList>
            <person name="Andrade P."/>
            <person name="Pinho C."/>
            <person name="Perez I de Lanuza G."/>
            <person name="Afonso S."/>
            <person name="Brejcha J."/>
            <person name="Rubin C.J."/>
            <person name="Wallerman O."/>
            <person name="Pereira P."/>
            <person name="Sabatino S.J."/>
            <person name="Bellati A."/>
            <person name="Pellitteri-Rosa D."/>
            <person name="Bosakova Z."/>
            <person name="Bunikis I."/>
            <person name="Carretero M.A."/>
            <person name="Feiner N."/>
            <person name="Marsik P."/>
            <person name="Pauperio F."/>
            <person name="Salvi D."/>
            <person name="Soler L."/>
            <person name="While G.M."/>
            <person name="Uller T."/>
            <person name="Font E."/>
            <person name="Andersson L."/>
            <person name="Carneiro M."/>
        </authorList>
    </citation>
    <scope>NUCLEOTIDE SEQUENCE</scope>
</reference>
<keyword evidence="4" id="KW-1003">Cell membrane</keyword>
<gene>
    <name evidence="17" type="primary">CREG1</name>
</gene>
<keyword evidence="5" id="KW-0597">Phosphoprotein</keyword>
<evidence type="ECO:0000313" key="18">
    <source>
        <dbReference type="Proteomes" id="UP000472272"/>
    </source>
</evidence>
<evidence type="ECO:0000256" key="12">
    <source>
        <dbReference type="ARBA" id="ARBA00023136"/>
    </source>
</evidence>
<evidence type="ECO:0000256" key="7">
    <source>
        <dbReference type="ARBA" id="ARBA00022729"/>
    </source>
</evidence>
<evidence type="ECO:0000256" key="1">
    <source>
        <dbReference type="ARBA" id="ARBA00004251"/>
    </source>
</evidence>